<dbReference type="PANTHER" id="PTHR43711">
    <property type="entry name" value="TWO-COMPONENT HISTIDINE KINASE"/>
    <property type="match status" value="1"/>
</dbReference>
<dbReference type="SUPFAM" id="SSF55874">
    <property type="entry name" value="ATPase domain of HSP90 chaperone/DNA topoisomerase II/histidine kinase"/>
    <property type="match status" value="1"/>
</dbReference>
<keyword evidence="9" id="KW-0902">Two-component regulatory system</keyword>
<name>A0A9D1D456_9FIRM</name>
<keyword evidence="4" id="KW-0597">Phosphoprotein</keyword>
<keyword evidence="10" id="KW-0812">Transmembrane</keyword>
<evidence type="ECO:0000313" key="13">
    <source>
        <dbReference type="EMBL" id="HIR04801.1"/>
    </source>
</evidence>
<proteinExistence type="predicted"/>
<gene>
    <name evidence="13" type="ORF">IAB28_02370</name>
</gene>
<protein>
    <recommendedName>
        <fullName evidence="3">histidine kinase</fullName>
        <ecNumber evidence="3">2.7.13.3</ecNumber>
    </recommendedName>
</protein>
<dbReference type="EC" id="2.7.13.3" evidence="3"/>
<dbReference type="Gene3D" id="1.10.287.130">
    <property type="match status" value="1"/>
</dbReference>
<dbReference type="EMBL" id="DVGC01000009">
    <property type="protein sequence ID" value="HIR04801.1"/>
    <property type="molecule type" value="Genomic_DNA"/>
</dbReference>
<dbReference type="PROSITE" id="PS50885">
    <property type="entry name" value="HAMP"/>
    <property type="match status" value="1"/>
</dbReference>
<evidence type="ECO:0000256" key="6">
    <source>
        <dbReference type="ARBA" id="ARBA00022741"/>
    </source>
</evidence>
<evidence type="ECO:0000256" key="1">
    <source>
        <dbReference type="ARBA" id="ARBA00000085"/>
    </source>
</evidence>
<dbReference type="CDD" id="cd00075">
    <property type="entry name" value="HATPase"/>
    <property type="match status" value="1"/>
</dbReference>
<dbReference type="InterPro" id="IPR036890">
    <property type="entry name" value="HATPase_C_sf"/>
</dbReference>
<evidence type="ECO:0000256" key="9">
    <source>
        <dbReference type="ARBA" id="ARBA00023012"/>
    </source>
</evidence>
<comment type="catalytic activity">
    <reaction evidence="1">
        <text>ATP + protein L-histidine = ADP + protein N-phospho-L-histidine.</text>
        <dbReference type="EC" id="2.7.13.3"/>
    </reaction>
</comment>
<dbReference type="SUPFAM" id="SSF47384">
    <property type="entry name" value="Homodimeric domain of signal transducing histidine kinase"/>
    <property type="match status" value="1"/>
</dbReference>
<evidence type="ECO:0000256" key="2">
    <source>
        <dbReference type="ARBA" id="ARBA00004370"/>
    </source>
</evidence>
<feature type="transmembrane region" description="Helical" evidence="10">
    <location>
        <begin position="12"/>
        <end position="35"/>
    </location>
</feature>
<dbReference type="Gene3D" id="3.30.565.10">
    <property type="entry name" value="Histidine kinase-like ATPase, C-terminal domain"/>
    <property type="match status" value="1"/>
</dbReference>
<feature type="domain" description="HAMP" evidence="12">
    <location>
        <begin position="74"/>
        <end position="130"/>
    </location>
</feature>
<dbReference type="Gene3D" id="6.10.340.10">
    <property type="match status" value="1"/>
</dbReference>
<dbReference type="GO" id="GO:0016020">
    <property type="term" value="C:membrane"/>
    <property type="evidence" value="ECO:0007669"/>
    <property type="project" value="UniProtKB-SubCell"/>
</dbReference>
<evidence type="ECO:0000259" key="11">
    <source>
        <dbReference type="PROSITE" id="PS50109"/>
    </source>
</evidence>
<keyword evidence="8" id="KW-0067">ATP-binding</keyword>
<dbReference type="Pfam" id="PF02518">
    <property type="entry name" value="HATPase_c"/>
    <property type="match status" value="1"/>
</dbReference>
<dbReference type="SMART" id="SM00387">
    <property type="entry name" value="HATPase_c"/>
    <property type="match status" value="1"/>
</dbReference>
<evidence type="ECO:0000256" key="8">
    <source>
        <dbReference type="ARBA" id="ARBA00022840"/>
    </source>
</evidence>
<dbReference type="GO" id="GO:0000155">
    <property type="term" value="F:phosphorelay sensor kinase activity"/>
    <property type="evidence" value="ECO:0007669"/>
    <property type="project" value="InterPro"/>
</dbReference>
<dbReference type="AlphaFoldDB" id="A0A9D1D456"/>
<dbReference type="SMART" id="SM00388">
    <property type="entry name" value="HisKA"/>
    <property type="match status" value="1"/>
</dbReference>
<sequence length="367" mass="41107">MNMREKRKPESRFPLSLFGLYLGVLLLMSGIHTGLVTLVNENQWHSLIQIAVPSVYWTLVAAGLTYFTRSKIIKTYDQPMKELARAAEKVAQGDFSVYVPPIHTSNHHDYLDLMFLDFNKMVAELGSIETMRTDFIANVSHEIKTPLAAIQNYAQLLRKPGLTKEEQDAYISAILGSTHRLSALVTNILKLNKLESQQITPQMEAYDLCRQLSDCALSFESVWEEKKIDFEVEMEDRAIIRGDESLMELVWNNLLSNAFKFTEPGGRVSLIQTFDGETVTVCVSDTGCGISKEALAHIFDKFYQGDTSHATEGNGLGLALVYRVLQLMGGTIEVESEEGKGTAFTVKIPVGKENKKNLKADEQEKTV</sequence>
<dbReference type="PANTHER" id="PTHR43711:SF26">
    <property type="entry name" value="SENSOR HISTIDINE KINASE RCSC"/>
    <property type="match status" value="1"/>
</dbReference>
<dbReference type="PRINTS" id="PR00344">
    <property type="entry name" value="BCTRLSENSOR"/>
</dbReference>
<dbReference type="FunFam" id="1.10.287.130:FF:000001">
    <property type="entry name" value="Two-component sensor histidine kinase"/>
    <property type="match status" value="1"/>
</dbReference>
<dbReference type="InterPro" id="IPR003660">
    <property type="entry name" value="HAMP_dom"/>
</dbReference>
<reference evidence="13" key="1">
    <citation type="submission" date="2020-10" db="EMBL/GenBank/DDBJ databases">
        <authorList>
            <person name="Gilroy R."/>
        </authorList>
    </citation>
    <scope>NUCLEOTIDE SEQUENCE</scope>
    <source>
        <strain evidence="13">CHK180-2868</strain>
    </source>
</reference>
<dbReference type="PROSITE" id="PS50109">
    <property type="entry name" value="HIS_KIN"/>
    <property type="match status" value="1"/>
</dbReference>
<dbReference type="Proteomes" id="UP000824250">
    <property type="component" value="Unassembled WGS sequence"/>
</dbReference>
<keyword evidence="10" id="KW-0472">Membrane</keyword>
<evidence type="ECO:0000256" key="5">
    <source>
        <dbReference type="ARBA" id="ARBA00022679"/>
    </source>
</evidence>
<evidence type="ECO:0000256" key="7">
    <source>
        <dbReference type="ARBA" id="ARBA00022777"/>
    </source>
</evidence>
<dbReference type="GO" id="GO:0005524">
    <property type="term" value="F:ATP binding"/>
    <property type="evidence" value="ECO:0007669"/>
    <property type="project" value="UniProtKB-KW"/>
</dbReference>
<keyword evidence="6" id="KW-0547">Nucleotide-binding</keyword>
<keyword evidence="10" id="KW-1133">Transmembrane helix</keyword>
<accession>A0A9D1D456</accession>
<feature type="transmembrane region" description="Helical" evidence="10">
    <location>
        <begin position="47"/>
        <end position="67"/>
    </location>
</feature>
<dbReference type="InterPro" id="IPR003661">
    <property type="entry name" value="HisK_dim/P_dom"/>
</dbReference>
<evidence type="ECO:0000259" key="12">
    <source>
        <dbReference type="PROSITE" id="PS50885"/>
    </source>
</evidence>
<feature type="domain" description="Histidine kinase" evidence="11">
    <location>
        <begin position="138"/>
        <end position="352"/>
    </location>
</feature>
<dbReference type="InterPro" id="IPR005467">
    <property type="entry name" value="His_kinase_dom"/>
</dbReference>
<dbReference type="SUPFAM" id="SSF158472">
    <property type="entry name" value="HAMP domain-like"/>
    <property type="match status" value="1"/>
</dbReference>
<comment type="caution">
    <text evidence="13">The sequence shown here is derived from an EMBL/GenBank/DDBJ whole genome shotgun (WGS) entry which is preliminary data.</text>
</comment>
<dbReference type="CDD" id="cd06225">
    <property type="entry name" value="HAMP"/>
    <property type="match status" value="1"/>
</dbReference>
<dbReference type="InterPro" id="IPR004358">
    <property type="entry name" value="Sig_transdc_His_kin-like_C"/>
</dbReference>
<dbReference type="Pfam" id="PF00512">
    <property type="entry name" value="HisKA"/>
    <property type="match status" value="1"/>
</dbReference>
<evidence type="ECO:0000256" key="3">
    <source>
        <dbReference type="ARBA" id="ARBA00012438"/>
    </source>
</evidence>
<evidence type="ECO:0000256" key="10">
    <source>
        <dbReference type="SAM" id="Phobius"/>
    </source>
</evidence>
<dbReference type="CDD" id="cd00082">
    <property type="entry name" value="HisKA"/>
    <property type="match status" value="1"/>
</dbReference>
<dbReference type="InterPro" id="IPR003594">
    <property type="entry name" value="HATPase_dom"/>
</dbReference>
<dbReference type="FunFam" id="3.30.565.10:FF:000037">
    <property type="entry name" value="Hybrid sensor histidine kinase/response regulator"/>
    <property type="match status" value="1"/>
</dbReference>
<evidence type="ECO:0000256" key="4">
    <source>
        <dbReference type="ARBA" id="ARBA00022553"/>
    </source>
</evidence>
<keyword evidence="7 13" id="KW-0418">Kinase</keyword>
<reference evidence="13" key="2">
    <citation type="journal article" date="2021" name="PeerJ">
        <title>Extensive microbial diversity within the chicken gut microbiome revealed by metagenomics and culture.</title>
        <authorList>
            <person name="Gilroy R."/>
            <person name="Ravi A."/>
            <person name="Getino M."/>
            <person name="Pursley I."/>
            <person name="Horton D.L."/>
            <person name="Alikhan N.F."/>
            <person name="Baker D."/>
            <person name="Gharbi K."/>
            <person name="Hall N."/>
            <person name="Watson M."/>
            <person name="Adriaenssens E.M."/>
            <person name="Foster-Nyarko E."/>
            <person name="Jarju S."/>
            <person name="Secka A."/>
            <person name="Antonio M."/>
            <person name="Oren A."/>
            <person name="Chaudhuri R.R."/>
            <person name="La Ragione R."/>
            <person name="Hildebrand F."/>
            <person name="Pallen M.J."/>
        </authorList>
    </citation>
    <scope>NUCLEOTIDE SEQUENCE</scope>
    <source>
        <strain evidence="13">CHK180-2868</strain>
    </source>
</reference>
<dbReference type="InterPro" id="IPR050736">
    <property type="entry name" value="Sensor_HK_Regulatory"/>
</dbReference>
<keyword evidence="5" id="KW-0808">Transferase</keyword>
<organism evidence="13 14">
    <name type="scientific">Candidatus Copromonas faecavium</name>
    <name type="common">nom. illeg.</name>
    <dbReference type="NCBI Taxonomy" id="2840740"/>
    <lineage>
        <taxon>Bacteria</taxon>
        <taxon>Bacillati</taxon>
        <taxon>Bacillota</taxon>
        <taxon>Clostridia</taxon>
        <taxon>Lachnospirales</taxon>
        <taxon>Lachnospiraceae</taxon>
        <taxon>Candidatus Copromonas (nom. illeg.)</taxon>
    </lineage>
</organism>
<dbReference type="InterPro" id="IPR036097">
    <property type="entry name" value="HisK_dim/P_sf"/>
</dbReference>
<comment type="subcellular location">
    <subcellularLocation>
        <location evidence="2">Membrane</location>
    </subcellularLocation>
</comment>
<evidence type="ECO:0000313" key="14">
    <source>
        <dbReference type="Proteomes" id="UP000824250"/>
    </source>
</evidence>